<feature type="domain" description="M23ase beta-sheet core" evidence="1">
    <location>
        <begin position="69"/>
        <end position="165"/>
    </location>
</feature>
<dbReference type="PANTHER" id="PTHR21666">
    <property type="entry name" value="PEPTIDASE-RELATED"/>
    <property type="match status" value="1"/>
</dbReference>
<protein>
    <submittedName>
        <fullName evidence="2">M23 family metallopeptidase</fullName>
    </submittedName>
</protein>
<evidence type="ECO:0000313" key="2">
    <source>
        <dbReference type="EMBL" id="QLB40926.1"/>
    </source>
</evidence>
<dbReference type="AlphaFoldDB" id="A0A7D5DXG5"/>
<name>A0A7D5DXG5_9PAST</name>
<gene>
    <name evidence="2" type="ORF">HV559_08650</name>
</gene>
<reference evidence="2 3" key="1">
    <citation type="submission" date="2020-06" db="EMBL/GenBank/DDBJ databases">
        <title>Mannheimia pernigra sp. nov. isolated from bovine respiratory tract.</title>
        <authorList>
            <person name="Kuhnert P."/>
            <person name="Akarsu-Egger H."/>
        </authorList>
    </citation>
    <scope>NUCLEOTIDE SEQUENCE [LARGE SCALE GENOMIC DNA]</scope>
    <source>
        <strain evidence="2 3">BNO311</strain>
    </source>
</reference>
<dbReference type="EMBL" id="CP055306">
    <property type="protein sequence ID" value="QLB40926.1"/>
    <property type="molecule type" value="Genomic_DNA"/>
</dbReference>
<proteinExistence type="predicted"/>
<organism evidence="2 3">
    <name type="scientific">Mannheimia pernigra</name>
    <dbReference type="NCBI Taxonomy" id="111844"/>
    <lineage>
        <taxon>Bacteria</taxon>
        <taxon>Pseudomonadati</taxon>
        <taxon>Pseudomonadota</taxon>
        <taxon>Gammaproteobacteria</taxon>
        <taxon>Pasteurellales</taxon>
        <taxon>Pasteurellaceae</taxon>
        <taxon>Mannheimia</taxon>
    </lineage>
</organism>
<sequence length="171" mass="19025">MLKKCLIGIVILLITLIGIEQFKVPYLYDYLRWIPTLKQGIPTKQSLPNPIAGQRFIDSWHSPRSGGRKHEGVDIFAPRGTPIRSTTSGVVVRIGTNRLGGKVVSVMTGRTVHYYAHLEDYGNISRHRWIEQGEIIGTVGDSGNARGTPPHLHYGIYTPSGAINPYPLIRQ</sequence>
<dbReference type="PANTHER" id="PTHR21666:SF268">
    <property type="entry name" value="PEPTIDASE M23 DOMAIN-CONTAINING PROTEIN"/>
    <property type="match status" value="1"/>
</dbReference>
<dbReference type="Gene3D" id="2.70.70.10">
    <property type="entry name" value="Glucose Permease (Domain IIA)"/>
    <property type="match status" value="1"/>
</dbReference>
<dbReference type="InterPro" id="IPR050570">
    <property type="entry name" value="Cell_wall_metabolism_enzyme"/>
</dbReference>
<dbReference type="Proteomes" id="UP000509660">
    <property type="component" value="Chromosome"/>
</dbReference>
<evidence type="ECO:0000259" key="1">
    <source>
        <dbReference type="Pfam" id="PF01551"/>
    </source>
</evidence>
<dbReference type="Pfam" id="PF01551">
    <property type="entry name" value="Peptidase_M23"/>
    <property type="match status" value="1"/>
</dbReference>
<dbReference type="InterPro" id="IPR016047">
    <property type="entry name" value="M23ase_b-sheet_dom"/>
</dbReference>
<dbReference type="InterPro" id="IPR011055">
    <property type="entry name" value="Dup_hybrid_motif"/>
</dbReference>
<dbReference type="RefSeq" id="WP_176810146.1">
    <property type="nucleotide sequence ID" value="NZ_CP055306.1"/>
</dbReference>
<evidence type="ECO:0000313" key="3">
    <source>
        <dbReference type="Proteomes" id="UP000509660"/>
    </source>
</evidence>
<accession>A0A7D5DXG5</accession>
<dbReference type="CDD" id="cd12797">
    <property type="entry name" value="M23_peptidase"/>
    <property type="match status" value="1"/>
</dbReference>
<dbReference type="GO" id="GO:0004222">
    <property type="term" value="F:metalloendopeptidase activity"/>
    <property type="evidence" value="ECO:0007669"/>
    <property type="project" value="TreeGrafter"/>
</dbReference>
<keyword evidence="3" id="KW-1185">Reference proteome</keyword>
<dbReference type="SUPFAM" id="SSF51261">
    <property type="entry name" value="Duplicated hybrid motif"/>
    <property type="match status" value="1"/>
</dbReference>